<evidence type="ECO:0000256" key="2">
    <source>
        <dbReference type="ARBA" id="ARBA00009897"/>
    </source>
</evidence>
<dbReference type="InterPro" id="IPR008146">
    <property type="entry name" value="Gln_synth_cat_dom"/>
</dbReference>
<evidence type="ECO:0000256" key="6">
    <source>
        <dbReference type="ARBA" id="ARBA00022840"/>
    </source>
</evidence>
<dbReference type="InterPro" id="IPR004809">
    <property type="entry name" value="Gln_synth_I"/>
</dbReference>
<dbReference type="InterPro" id="IPR027303">
    <property type="entry name" value="Gln_synth_gly_rich_site"/>
</dbReference>
<dbReference type="GO" id="GO:0005737">
    <property type="term" value="C:cytoplasm"/>
    <property type="evidence" value="ECO:0007669"/>
    <property type="project" value="UniProtKB-SubCell"/>
</dbReference>
<dbReference type="Gene3D" id="3.10.20.70">
    <property type="entry name" value="Glutamine synthetase, N-terminal domain"/>
    <property type="match status" value="1"/>
</dbReference>
<dbReference type="Pfam" id="PF03951">
    <property type="entry name" value="Gln-synt_N"/>
    <property type="match status" value="1"/>
</dbReference>
<dbReference type="InterPro" id="IPR008147">
    <property type="entry name" value="Gln_synt_N"/>
</dbReference>
<dbReference type="RefSeq" id="XP_002142686.1">
    <property type="nucleotide sequence ID" value="XM_002142650.1"/>
</dbReference>
<dbReference type="OMA" id="PHPHEFE"/>
<dbReference type="eggNOG" id="KOG0683">
    <property type="taxonomic scope" value="Eukaryota"/>
</dbReference>
<dbReference type="Proteomes" id="UP000001460">
    <property type="component" value="Unassembled WGS sequence"/>
</dbReference>
<gene>
    <name evidence="16" type="ORF">CMU_021000</name>
</gene>
<dbReference type="SUPFAM" id="SSF54368">
    <property type="entry name" value="Glutamine synthetase, N-terminal domain"/>
    <property type="match status" value="1"/>
</dbReference>
<keyword evidence="5" id="KW-0547">Nucleotide-binding</keyword>
<dbReference type="PROSITE" id="PS00181">
    <property type="entry name" value="GLNA_ATP"/>
    <property type="match status" value="1"/>
</dbReference>
<keyword evidence="3" id="KW-0963">Cytoplasm</keyword>
<dbReference type="EMBL" id="DS989739">
    <property type="protein sequence ID" value="EEA08337.1"/>
    <property type="molecule type" value="Genomic_DNA"/>
</dbReference>
<dbReference type="GO" id="GO:0004356">
    <property type="term" value="F:glutamine synthetase activity"/>
    <property type="evidence" value="ECO:0007669"/>
    <property type="project" value="InterPro"/>
</dbReference>
<comment type="subunit">
    <text evidence="9">Dodecamer. Interacts with BFSP2 and VIM.</text>
</comment>
<protein>
    <recommendedName>
        <fullName evidence="10">Lengsin</fullName>
    </recommendedName>
    <alternativeName>
        <fullName evidence="7">Glutamate--ammonia ligase</fullName>
    </alternativeName>
    <alternativeName>
        <fullName evidence="11">Glutamate-ammonia ligase domain-containing protein 1</fullName>
    </alternativeName>
</protein>
<evidence type="ECO:0000256" key="3">
    <source>
        <dbReference type="ARBA" id="ARBA00022490"/>
    </source>
</evidence>
<dbReference type="GO" id="GO:0019740">
    <property type="term" value="P:nitrogen utilization"/>
    <property type="evidence" value="ECO:0007669"/>
    <property type="project" value="TreeGrafter"/>
</dbReference>
<evidence type="ECO:0000256" key="4">
    <source>
        <dbReference type="ARBA" id="ARBA00022598"/>
    </source>
</evidence>
<dbReference type="GO" id="GO:0016020">
    <property type="term" value="C:membrane"/>
    <property type="evidence" value="ECO:0007669"/>
    <property type="project" value="TreeGrafter"/>
</dbReference>
<dbReference type="SMART" id="SM01230">
    <property type="entry name" value="Gln-synt_C"/>
    <property type="match status" value="1"/>
</dbReference>
<dbReference type="VEuPathDB" id="CryptoDB:CMU_021000"/>
<dbReference type="Gene3D" id="3.30.590.10">
    <property type="entry name" value="Glutamine synthetase/guanido kinase, catalytic domain"/>
    <property type="match status" value="1"/>
</dbReference>
<evidence type="ECO:0000256" key="13">
    <source>
        <dbReference type="RuleBase" id="RU000384"/>
    </source>
</evidence>
<proteinExistence type="inferred from homology"/>
<dbReference type="AlphaFoldDB" id="B6AJE6"/>
<dbReference type="InterPro" id="IPR014746">
    <property type="entry name" value="Gln_synth/guanido_kin_cat_dom"/>
</dbReference>
<dbReference type="GO" id="GO:0005524">
    <property type="term" value="F:ATP binding"/>
    <property type="evidence" value="ECO:0007669"/>
    <property type="project" value="UniProtKB-KW"/>
</dbReference>
<evidence type="ECO:0000256" key="9">
    <source>
        <dbReference type="ARBA" id="ARBA00038790"/>
    </source>
</evidence>
<dbReference type="PROSITE" id="PS51986">
    <property type="entry name" value="GS_BETA_GRASP"/>
    <property type="match status" value="1"/>
</dbReference>
<accession>B6AJE6</accession>
<dbReference type="NCBIfam" id="TIGR00653">
    <property type="entry name" value="GlnA"/>
    <property type="match status" value="1"/>
</dbReference>
<evidence type="ECO:0000256" key="11">
    <source>
        <dbReference type="ARBA" id="ARBA00042675"/>
    </source>
</evidence>
<comment type="similarity">
    <text evidence="2 12 13">Belongs to the glutamine synthetase family.</text>
</comment>
<evidence type="ECO:0000256" key="10">
    <source>
        <dbReference type="ARBA" id="ARBA00039404"/>
    </source>
</evidence>
<sequence>MDHEDYNTCKDYNELFQFIKLQNIEYLDCTFCDIFGSLHHITVSTKTIKDANDLSNGISFDSSSVRGMKYNKYSDMIIIPDPTTGWIDPFFYSKTLHLICNIHFSNRNSFHFCARSIAYNAQEVMRKSGIADICAIGAENEFFIFENAQYSTSTNYSFYSLDEDEAYWNSGTADFLNNERKKSNLGGRRQLKQGYCAPYPADRNLDIRCEILHELECIGIPIEKHHHEVATCQHELGVYCSPLLKSADNVMSIRYLVKGIAHRHNKTVTFMPKPLINDNGSGMHINISLWKNNSNLFFDKSSKYYNLSEIGHYFIGGILTHTPAIMAFTNPTTNSYKRLITGYETPENLYYGAGDRDAAIRIPLNSYCNVKAQRIEFRVPDSSACPYLAFAAILCAGLEGIKLNIDPHKYLINDNQDNINMDNSLLKIPKTLSESLNYLEKDNDFLIKDGVFKKEFILNYIKLKREEVILIESVPNPKEFELYYDC</sequence>
<dbReference type="STRING" id="441375.B6AJE6"/>
<dbReference type="OrthoDB" id="77835at2759"/>
<organism evidence="16 17">
    <name type="scientific">Cryptosporidium muris (strain RN66)</name>
    <dbReference type="NCBI Taxonomy" id="441375"/>
    <lineage>
        <taxon>Eukaryota</taxon>
        <taxon>Sar</taxon>
        <taxon>Alveolata</taxon>
        <taxon>Apicomplexa</taxon>
        <taxon>Conoidasida</taxon>
        <taxon>Coccidia</taxon>
        <taxon>Eucoccidiorida</taxon>
        <taxon>Eimeriorina</taxon>
        <taxon>Cryptosporidiidae</taxon>
        <taxon>Cryptosporidium</taxon>
    </lineage>
</organism>
<dbReference type="GO" id="GO:0006542">
    <property type="term" value="P:glutamine biosynthetic process"/>
    <property type="evidence" value="ECO:0007669"/>
    <property type="project" value="InterPro"/>
</dbReference>
<dbReference type="PROSITE" id="PS51987">
    <property type="entry name" value="GS_CATALYTIC"/>
    <property type="match status" value="1"/>
</dbReference>
<reference evidence="16" key="1">
    <citation type="submission" date="2008-06" db="EMBL/GenBank/DDBJ databases">
        <authorList>
            <person name="Lorenzi H."/>
            <person name="Inman J."/>
            <person name="Miller J."/>
            <person name="Schobel S."/>
            <person name="Amedeo P."/>
            <person name="Caler E.V."/>
            <person name="da Silva J."/>
        </authorList>
    </citation>
    <scope>NUCLEOTIDE SEQUENCE [LARGE SCALE GENOMIC DNA]</scope>
    <source>
        <strain evidence="16">RN66</strain>
    </source>
</reference>
<evidence type="ECO:0000256" key="8">
    <source>
        <dbReference type="ARBA" id="ARBA00037583"/>
    </source>
</evidence>
<evidence type="ECO:0000256" key="7">
    <source>
        <dbReference type="ARBA" id="ARBA00030668"/>
    </source>
</evidence>
<evidence type="ECO:0000256" key="12">
    <source>
        <dbReference type="PROSITE-ProRule" id="PRU01330"/>
    </source>
</evidence>
<name>B6AJE6_CRYMR</name>
<dbReference type="PANTHER" id="PTHR43407">
    <property type="entry name" value="GLUTAMINE SYNTHETASE"/>
    <property type="match status" value="1"/>
</dbReference>
<evidence type="ECO:0000313" key="16">
    <source>
        <dbReference type="EMBL" id="EEA08337.1"/>
    </source>
</evidence>
<dbReference type="Pfam" id="PF00120">
    <property type="entry name" value="Gln-synt_C"/>
    <property type="match status" value="1"/>
</dbReference>
<comment type="function">
    <text evidence="8">May act as a component of the cytoskeleton or as a chaperone for the reorganization of intermediate filament proteins during terminal differentiation in the lens. Does not seem to have enzymatic activity.</text>
</comment>
<evidence type="ECO:0000313" key="17">
    <source>
        <dbReference type="Proteomes" id="UP000001460"/>
    </source>
</evidence>
<comment type="subcellular location">
    <subcellularLocation>
        <location evidence="1">Cytoplasm</location>
    </subcellularLocation>
</comment>
<keyword evidence="4 16" id="KW-0436">Ligase</keyword>
<dbReference type="InterPro" id="IPR036651">
    <property type="entry name" value="Gln_synt_N_sf"/>
</dbReference>
<evidence type="ECO:0000259" key="14">
    <source>
        <dbReference type="PROSITE" id="PS51986"/>
    </source>
</evidence>
<keyword evidence="6" id="KW-0067">ATP-binding</keyword>
<feature type="domain" description="GS beta-grasp" evidence="14">
    <location>
        <begin position="22"/>
        <end position="108"/>
    </location>
</feature>
<dbReference type="GeneID" id="6997880"/>
<keyword evidence="17" id="KW-1185">Reference proteome</keyword>
<evidence type="ECO:0000256" key="1">
    <source>
        <dbReference type="ARBA" id="ARBA00004496"/>
    </source>
</evidence>
<evidence type="ECO:0000259" key="15">
    <source>
        <dbReference type="PROSITE" id="PS51987"/>
    </source>
</evidence>
<feature type="domain" description="GS catalytic" evidence="15">
    <location>
        <begin position="114"/>
        <end position="486"/>
    </location>
</feature>
<evidence type="ECO:0000256" key="5">
    <source>
        <dbReference type="ARBA" id="ARBA00022741"/>
    </source>
</evidence>
<dbReference type="PANTHER" id="PTHR43407:SF1">
    <property type="entry name" value="LENGSIN"/>
    <property type="match status" value="1"/>
</dbReference>
<dbReference type="SUPFAM" id="SSF55931">
    <property type="entry name" value="Glutamine synthetase/guanido kinase"/>
    <property type="match status" value="1"/>
</dbReference>